<sequence>MPPYVPGLCVSGCGAKLNTIKYAKKHWREHHKKPHPYGSRQGQREPRPLLDQWSLLPKTLPNYDKGFKALKLAYHFNLHHSPPPLMATSINDCFATTPWWDHVMRDLLHPDNASTGIVSSTHSTSSDTAFPSDVANSLFFSTQGSIPSSVANNMAAALDVKLLDPSGVRSCNYIVNSSHTAHGTPSGRKTPDLGLAITPAGHLTELHQDGVLDGSIITQVLGEKIFLMWPPTDANLKVASKFHRRDSSWLLHAIEHLEMGKMLHLSPGCQFFMPAGTLHAVFSLTPSCLIGYQVHNTSILDDAPALLKWDINTCIKLYQDVDVLEDIIEETDILISWWKHERAPIFHSRRDDITKLIDLWHHDLRIKLESAVAKLRRPTKRSRH</sequence>
<comment type="caution">
    <text evidence="2">The sequence shown here is derived from an EMBL/GenBank/DDBJ whole genome shotgun (WGS) entry which is preliminary data.</text>
</comment>
<proteinExistence type="predicted"/>
<protein>
    <submittedName>
        <fullName evidence="2">JmjC domain-containing histone demethylation protein 1</fullName>
        <ecNumber evidence="2">1.14.11.27</ecNumber>
    </submittedName>
</protein>
<dbReference type="InterPro" id="IPR003347">
    <property type="entry name" value="JmjC_dom"/>
</dbReference>
<reference evidence="2" key="1">
    <citation type="journal article" date="2023" name="PhytoFront">
        <title>Draft Genome Resources of Seven Strains of Tilletia horrida, Causal Agent of Kernel Smut of Rice.</title>
        <authorList>
            <person name="Khanal S."/>
            <person name="Antony Babu S."/>
            <person name="Zhou X.G."/>
        </authorList>
    </citation>
    <scope>NUCLEOTIDE SEQUENCE</scope>
    <source>
        <strain evidence="2">TX6</strain>
    </source>
</reference>
<dbReference type="AlphaFoldDB" id="A0AAN6GJ43"/>
<dbReference type="SUPFAM" id="SSF51197">
    <property type="entry name" value="Clavaminate synthase-like"/>
    <property type="match status" value="1"/>
</dbReference>
<name>A0AAN6GJ43_9BASI</name>
<organism evidence="2 3">
    <name type="scientific">Tilletia horrida</name>
    <dbReference type="NCBI Taxonomy" id="155126"/>
    <lineage>
        <taxon>Eukaryota</taxon>
        <taxon>Fungi</taxon>
        <taxon>Dikarya</taxon>
        <taxon>Basidiomycota</taxon>
        <taxon>Ustilaginomycotina</taxon>
        <taxon>Exobasidiomycetes</taxon>
        <taxon>Tilletiales</taxon>
        <taxon>Tilletiaceae</taxon>
        <taxon>Tilletia</taxon>
    </lineage>
</organism>
<evidence type="ECO:0000313" key="3">
    <source>
        <dbReference type="Proteomes" id="UP001176517"/>
    </source>
</evidence>
<dbReference type="EC" id="1.14.11.27" evidence="2"/>
<dbReference type="PROSITE" id="PS51184">
    <property type="entry name" value="JMJC"/>
    <property type="match status" value="1"/>
</dbReference>
<dbReference type="Proteomes" id="UP001176517">
    <property type="component" value="Unassembled WGS sequence"/>
</dbReference>
<gene>
    <name evidence="2" type="primary">JHD1_1</name>
    <name evidence="2" type="ORF">OC846_006625</name>
</gene>
<evidence type="ECO:0000313" key="2">
    <source>
        <dbReference type="EMBL" id="KAK0542821.1"/>
    </source>
</evidence>
<dbReference type="EMBL" id="JAPDMZ010000445">
    <property type="protein sequence ID" value="KAK0542821.1"/>
    <property type="molecule type" value="Genomic_DNA"/>
</dbReference>
<keyword evidence="3" id="KW-1185">Reference proteome</keyword>
<dbReference type="Gene3D" id="2.60.120.650">
    <property type="entry name" value="Cupin"/>
    <property type="match status" value="1"/>
</dbReference>
<accession>A0AAN6GJ43</accession>
<feature type="domain" description="JmjC" evidence="1">
    <location>
        <begin position="135"/>
        <end position="311"/>
    </location>
</feature>
<keyword evidence="2" id="KW-0560">Oxidoreductase</keyword>
<dbReference type="GO" id="GO:0140680">
    <property type="term" value="F:histone H3K36me/H3K36me2 demethylase activity"/>
    <property type="evidence" value="ECO:0007669"/>
    <property type="project" value="UniProtKB-EC"/>
</dbReference>
<evidence type="ECO:0000259" key="1">
    <source>
        <dbReference type="PROSITE" id="PS51184"/>
    </source>
</evidence>